<evidence type="ECO:0000313" key="1">
    <source>
        <dbReference type="EMBL" id="SNT41650.1"/>
    </source>
</evidence>
<proteinExistence type="predicted"/>
<accession>A0A239MGM4</accession>
<dbReference type="OrthoDB" id="9156597at2"/>
<dbReference type="RefSeq" id="WP_089249433.1">
    <property type="nucleotide sequence ID" value="NZ_FZPH01000005.1"/>
</dbReference>
<sequence length="166" mass="18312">MRFTVTDDSGLIALVDHHAYPTFVSGDWTYETLFAHFRSAMAARSLLVWGTGREEDWVVDVVVDGPAPRGGFRRALGPIRVTAGQLHVTSYDSLTMAAQFADEALPQPHQADAVLDLPTGLYGCEVVQLVDPEAPYDHDRPQPDFVLTLTTAQAATPWRDPPWHEA</sequence>
<dbReference type="Proteomes" id="UP000198362">
    <property type="component" value="Unassembled WGS sequence"/>
</dbReference>
<protein>
    <submittedName>
        <fullName evidence="1">Uncharacterized protein</fullName>
    </submittedName>
</protein>
<organism evidence="1 2">
    <name type="scientific">Asanoa hainanensis</name>
    <dbReference type="NCBI Taxonomy" id="560556"/>
    <lineage>
        <taxon>Bacteria</taxon>
        <taxon>Bacillati</taxon>
        <taxon>Actinomycetota</taxon>
        <taxon>Actinomycetes</taxon>
        <taxon>Micromonosporales</taxon>
        <taxon>Micromonosporaceae</taxon>
        <taxon>Asanoa</taxon>
    </lineage>
</organism>
<dbReference type="AlphaFoldDB" id="A0A239MGM4"/>
<gene>
    <name evidence="1" type="ORF">SAMN05421812_105442</name>
</gene>
<keyword evidence="2" id="KW-1185">Reference proteome</keyword>
<reference evidence="1 2" key="1">
    <citation type="submission" date="2017-06" db="EMBL/GenBank/DDBJ databases">
        <authorList>
            <person name="Kim H.J."/>
            <person name="Triplett B.A."/>
        </authorList>
    </citation>
    <scope>NUCLEOTIDE SEQUENCE [LARGE SCALE GENOMIC DNA]</scope>
    <source>
        <strain evidence="1 2">CGMCC 4.5593</strain>
    </source>
</reference>
<evidence type="ECO:0000313" key="2">
    <source>
        <dbReference type="Proteomes" id="UP000198362"/>
    </source>
</evidence>
<dbReference type="EMBL" id="FZPH01000005">
    <property type="protein sequence ID" value="SNT41650.1"/>
    <property type="molecule type" value="Genomic_DNA"/>
</dbReference>
<name>A0A239MGM4_9ACTN</name>